<feature type="chain" id="PRO_5037042385" description="Sequence orphan" evidence="2">
    <location>
        <begin position="27"/>
        <end position="445"/>
    </location>
</feature>
<reference evidence="3" key="1">
    <citation type="submission" date="2020-05" db="EMBL/GenBank/DDBJ databases">
        <authorList>
            <person name="Rincon C."/>
            <person name="Sanders R I."/>
            <person name="Robbins C."/>
            <person name="Chaturvedi A."/>
        </authorList>
    </citation>
    <scope>NUCLEOTIDE SEQUENCE</scope>
    <source>
        <strain evidence="3">CHB12</strain>
    </source>
</reference>
<keyword evidence="1" id="KW-0812">Transmembrane</keyword>
<dbReference type="EMBL" id="CAGKOT010000012">
    <property type="protein sequence ID" value="CAB5357989.1"/>
    <property type="molecule type" value="Genomic_DNA"/>
</dbReference>
<dbReference type="VEuPathDB" id="FungiDB:RhiirFUN_023250"/>
<evidence type="ECO:0008006" key="5">
    <source>
        <dbReference type="Google" id="ProtNLM"/>
    </source>
</evidence>
<evidence type="ECO:0000256" key="2">
    <source>
        <dbReference type="SAM" id="SignalP"/>
    </source>
</evidence>
<protein>
    <recommendedName>
        <fullName evidence="5">Sequence orphan</fullName>
    </recommendedName>
</protein>
<accession>A0A916E669</accession>
<evidence type="ECO:0000256" key="1">
    <source>
        <dbReference type="SAM" id="Phobius"/>
    </source>
</evidence>
<feature type="transmembrane region" description="Helical" evidence="1">
    <location>
        <begin position="424"/>
        <end position="444"/>
    </location>
</feature>
<comment type="caution">
    <text evidence="3">The sequence shown here is derived from an EMBL/GenBank/DDBJ whole genome shotgun (WGS) entry which is preliminary data.</text>
</comment>
<sequence length="445" mass="50310">MMNSLKFIISLIFFVVIIIFPNKTISIKCFNHPDFFEFYKRNPINYEFIKKRSLKTKRTSFNNNNNNFQIEFTCGIDDKILCDKARKGFESAGQIITSTISFRNPVIVNASFYNFCKTDNQCSSSNDNNMVAGGANPTKTIALTDNDGIVRYYPQALVKQLPFERYPDFEPFDISAKFNSEVNYWFEGDKLPIKSDQTDFILIILHEFIHGLGFVSSWNDFFNFANPQGLTPVPSADNLNSGMSFNGFIENIFDKYLIFLPSGEYVSNVAAKINTIVNEKGKFYQTPENFITTFKSSSQYQQSEMMLKAATTSFSLGFLPNNTNNLSEAIILETTLNPFRTGSSLGHFDLKTYMNTSDFLMTYIQDPGMTLGDYMSISGNYTGGPIGPKLRQILGTMGYVIKDVYISPYTPSVSLNKFSTAATISSNIGFMIFIFTTIIIFNILI</sequence>
<proteinExistence type="predicted"/>
<name>A0A916E669_9GLOM</name>
<gene>
    <name evidence="3" type="ORF">CHRIB12_LOCUS7033</name>
</gene>
<keyword evidence="2" id="KW-0732">Signal</keyword>
<dbReference type="Proteomes" id="UP000684084">
    <property type="component" value="Unassembled WGS sequence"/>
</dbReference>
<keyword evidence="1" id="KW-1133">Transmembrane helix</keyword>
<dbReference type="OrthoDB" id="73465at2759"/>
<keyword evidence="1" id="KW-0472">Membrane</keyword>
<evidence type="ECO:0000313" key="3">
    <source>
        <dbReference type="EMBL" id="CAB5357989.1"/>
    </source>
</evidence>
<evidence type="ECO:0000313" key="4">
    <source>
        <dbReference type="Proteomes" id="UP000684084"/>
    </source>
</evidence>
<organism evidence="3 4">
    <name type="scientific">Rhizophagus irregularis</name>
    <dbReference type="NCBI Taxonomy" id="588596"/>
    <lineage>
        <taxon>Eukaryota</taxon>
        <taxon>Fungi</taxon>
        <taxon>Fungi incertae sedis</taxon>
        <taxon>Mucoromycota</taxon>
        <taxon>Glomeromycotina</taxon>
        <taxon>Glomeromycetes</taxon>
        <taxon>Glomerales</taxon>
        <taxon>Glomeraceae</taxon>
        <taxon>Rhizophagus</taxon>
    </lineage>
</organism>
<feature type="signal peptide" evidence="2">
    <location>
        <begin position="1"/>
        <end position="26"/>
    </location>
</feature>
<dbReference type="AlphaFoldDB" id="A0A916E669"/>